<dbReference type="AlphaFoldDB" id="A0A183EPX2"/>
<dbReference type="WBParaSite" id="GPUH_0002304101-mRNA-1">
    <property type="protein sequence ID" value="GPUH_0002304101-mRNA-1"/>
    <property type="gene ID" value="GPUH_0002304101"/>
</dbReference>
<evidence type="ECO:0000313" key="3">
    <source>
        <dbReference type="WBParaSite" id="GPUH_0002304101-mRNA-1"/>
    </source>
</evidence>
<name>A0A183EPX2_9BILA</name>
<dbReference type="EMBL" id="UYRT01096572">
    <property type="protein sequence ID" value="VDN40851.1"/>
    <property type="molecule type" value="Genomic_DNA"/>
</dbReference>
<evidence type="ECO:0000313" key="1">
    <source>
        <dbReference type="EMBL" id="VDN40851.1"/>
    </source>
</evidence>
<reference evidence="1 2" key="2">
    <citation type="submission" date="2018-11" db="EMBL/GenBank/DDBJ databases">
        <authorList>
            <consortium name="Pathogen Informatics"/>
        </authorList>
    </citation>
    <scope>NUCLEOTIDE SEQUENCE [LARGE SCALE GENOMIC DNA]</scope>
</reference>
<proteinExistence type="predicted"/>
<evidence type="ECO:0000313" key="2">
    <source>
        <dbReference type="Proteomes" id="UP000271098"/>
    </source>
</evidence>
<dbReference type="Proteomes" id="UP000271098">
    <property type="component" value="Unassembled WGS sequence"/>
</dbReference>
<reference evidence="3" key="1">
    <citation type="submission" date="2016-06" db="UniProtKB">
        <authorList>
            <consortium name="WormBaseParasite"/>
        </authorList>
    </citation>
    <scope>IDENTIFICATION</scope>
</reference>
<gene>
    <name evidence="1" type="ORF">GPUH_LOCUS23011</name>
</gene>
<accession>A0A183EPX2</accession>
<sequence>MDDFSLTLPPLPGSFLSTTGPHTQQLLNQLYLPIFCEEGPGSVMQNQRKTGVVRPNTAQPAPQIPDCESLASLPFAVLEKLFDKFSPDMAEGK</sequence>
<protein>
    <submittedName>
        <fullName evidence="1 3">Uncharacterized protein</fullName>
    </submittedName>
</protein>
<organism evidence="3">
    <name type="scientific">Gongylonema pulchrum</name>
    <dbReference type="NCBI Taxonomy" id="637853"/>
    <lineage>
        <taxon>Eukaryota</taxon>
        <taxon>Metazoa</taxon>
        <taxon>Ecdysozoa</taxon>
        <taxon>Nematoda</taxon>
        <taxon>Chromadorea</taxon>
        <taxon>Rhabditida</taxon>
        <taxon>Spirurina</taxon>
        <taxon>Spiruromorpha</taxon>
        <taxon>Spiruroidea</taxon>
        <taxon>Gongylonematidae</taxon>
        <taxon>Gongylonema</taxon>
    </lineage>
</organism>
<keyword evidence="2" id="KW-1185">Reference proteome</keyword>